<keyword evidence="1" id="KW-0472">Membrane</keyword>
<name>A0A9D3Z3L7_DREPO</name>
<protein>
    <submittedName>
        <fullName evidence="3">Uncharacterized protein</fullName>
    </submittedName>
</protein>
<keyword evidence="1" id="KW-0812">Transmembrane</keyword>
<gene>
    <name evidence="2" type="ORF">DPMN_071428</name>
    <name evidence="3" type="ORF">DPMN_071817</name>
</gene>
<keyword evidence="1" id="KW-1133">Transmembrane helix</keyword>
<keyword evidence="4" id="KW-1185">Reference proteome</keyword>
<reference evidence="3" key="1">
    <citation type="journal article" date="2019" name="bioRxiv">
        <title>The Genome of the Zebra Mussel, Dreissena polymorpha: A Resource for Invasive Species Research.</title>
        <authorList>
            <person name="McCartney M.A."/>
            <person name="Auch B."/>
            <person name="Kono T."/>
            <person name="Mallez S."/>
            <person name="Zhang Y."/>
            <person name="Obille A."/>
            <person name="Becker A."/>
            <person name="Abrahante J.E."/>
            <person name="Garbe J."/>
            <person name="Badalamenti J.P."/>
            <person name="Herman A."/>
            <person name="Mangelson H."/>
            <person name="Liachko I."/>
            <person name="Sullivan S."/>
            <person name="Sone E.D."/>
            <person name="Koren S."/>
            <person name="Silverstein K.A.T."/>
            <person name="Beckman K.B."/>
            <person name="Gohl D.M."/>
        </authorList>
    </citation>
    <scope>NUCLEOTIDE SEQUENCE</scope>
    <source>
        <strain evidence="3">Duluth1</strain>
        <tissue evidence="3">Whole animal</tissue>
    </source>
</reference>
<comment type="caution">
    <text evidence="3">The sequence shown here is derived from an EMBL/GenBank/DDBJ whole genome shotgun (WGS) entry which is preliminary data.</text>
</comment>
<dbReference type="EMBL" id="JAIWYP010000014">
    <property type="protein sequence ID" value="KAH3711754.1"/>
    <property type="molecule type" value="Genomic_DNA"/>
</dbReference>
<accession>A0A9D3Z3L7</accession>
<evidence type="ECO:0000313" key="4">
    <source>
        <dbReference type="Proteomes" id="UP000828390"/>
    </source>
</evidence>
<reference evidence="3" key="2">
    <citation type="submission" date="2020-11" db="EMBL/GenBank/DDBJ databases">
        <authorList>
            <person name="McCartney M.A."/>
            <person name="Auch B."/>
            <person name="Kono T."/>
            <person name="Mallez S."/>
            <person name="Becker A."/>
            <person name="Gohl D.M."/>
            <person name="Silverstein K.A.T."/>
            <person name="Koren S."/>
            <person name="Bechman K.B."/>
            <person name="Herman A."/>
            <person name="Abrahante J.E."/>
            <person name="Garbe J."/>
        </authorList>
    </citation>
    <scope>NUCLEOTIDE SEQUENCE</scope>
    <source>
        <strain evidence="3">Duluth1</strain>
        <tissue evidence="3">Whole animal</tissue>
    </source>
</reference>
<evidence type="ECO:0000313" key="3">
    <source>
        <dbReference type="EMBL" id="KAH3712138.1"/>
    </source>
</evidence>
<organism evidence="3 4">
    <name type="scientific">Dreissena polymorpha</name>
    <name type="common">Zebra mussel</name>
    <name type="synonym">Mytilus polymorpha</name>
    <dbReference type="NCBI Taxonomy" id="45954"/>
    <lineage>
        <taxon>Eukaryota</taxon>
        <taxon>Metazoa</taxon>
        <taxon>Spiralia</taxon>
        <taxon>Lophotrochozoa</taxon>
        <taxon>Mollusca</taxon>
        <taxon>Bivalvia</taxon>
        <taxon>Autobranchia</taxon>
        <taxon>Heteroconchia</taxon>
        <taxon>Euheterodonta</taxon>
        <taxon>Imparidentia</taxon>
        <taxon>Neoheterodontei</taxon>
        <taxon>Myida</taxon>
        <taxon>Dreissenoidea</taxon>
        <taxon>Dreissenidae</taxon>
        <taxon>Dreissena</taxon>
    </lineage>
</organism>
<dbReference type="EMBL" id="JAIWYP010000014">
    <property type="protein sequence ID" value="KAH3712138.1"/>
    <property type="molecule type" value="Genomic_DNA"/>
</dbReference>
<proteinExistence type="predicted"/>
<evidence type="ECO:0000313" key="2">
    <source>
        <dbReference type="EMBL" id="KAH3711754.1"/>
    </source>
</evidence>
<dbReference type="AlphaFoldDB" id="A0A9D3Z3L7"/>
<sequence>MIKEMTVKRNETRISERKYRSAEDRRTVAKASGGVALGLLLGGFVLVFVNDIVSMLSRVIRDRSA</sequence>
<dbReference type="Proteomes" id="UP000828390">
    <property type="component" value="Unassembled WGS sequence"/>
</dbReference>
<feature type="transmembrane region" description="Helical" evidence="1">
    <location>
        <begin position="27"/>
        <end position="49"/>
    </location>
</feature>
<evidence type="ECO:0000256" key="1">
    <source>
        <dbReference type="SAM" id="Phobius"/>
    </source>
</evidence>